<feature type="compositionally biased region" description="Basic and acidic residues" evidence="1">
    <location>
        <begin position="376"/>
        <end position="402"/>
    </location>
</feature>
<dbReference type="GO" id="GO:0019867">
    <property type="term" value="C:outer membrane"/>
    <property type="evidence" value="ECO:0007669"/>
    <property type="project" value="InterPro"/>
</dbReference>
<dbReference type="EMBL" id="JQOD01000002">
    <property type="protein sequence ID" value="KGA33922.1"/>
    <property type="molecule type" value="Genomic_DNA"/>
</dbReference>
<proteinExistence type="predicted"/>
<protein>
    <submittedName>
        <fullName evidence="3">Type III secretion protein</fullName>
    </submittedName>
</protein>
<sequence length="402" mass="44183">MIKMPTVLPSSSALPRPVVVDDDPAPQAAVQQTSSHHASPGSPLSTSMEEVAMAFGEQAERRSKSLNRRHIAQQPDARATANVERIEKLTELFRMLENPSQSTLDQQLSRMRDLLMQQGSPSLEAVLETAGNDPARGDILLRHIQQQSPQQPELTAAAESALQQLHQEKGPEVRAGLNTATAIALFSTQPEQKQAMRDLYYQKIVHQQSASALLDSLLERFDAATFSIGLRTLQRALAADIASLTPSISKAVLSKMLSNLNDSRHLSHTLSSSQTLLTRLANKVPAFTLGAVELTRRLIGLSANGAYARDLHNLGREVAGTQVQHQAMFFSALLPLVSDLPHPLWRDSKNRQTALQLIRGMIGDIAQYEKQQAKGTQHDDLTQRDTASRQKQSARDSDKEQP</sequence>
<feature type="region of interest" description="Disordered" evidence="1">
    <location>
        <begin position="59"/>
        <end position="79"/>
    </location>
</feature>
<feature type="compositionally biased region" description="Polar residues" evidence="1">
    <location>
        <begin position="33"/>
        <end position="46"/>
    </location>
</feature>
<dbReference type="GO" id="GO:0030254">
    <property type="term" value="P:protein secretion by the type III secretion system"/>
    <property type="evidence" value="ECO:0007669"/>
    <property type="project" value="InterPro"/>
</dbReference>
<dbReference type="NCBIfam" id="TIGR02568">
    <property type="entry name" value="LcrE"/>
    <property type="match status" value="1"/>
</dbReference>
<dbReference type="NCBIfam" id="TIGR02511">
    <property type="entry name" value="type_III_tyeA"/>
    <property type="match status" value="1"/>
</dbReference>
<dbReference type="InterPro" id="IPR013401">
    <property type="entry name" value="T3SS_LcrE"/>
</dbReference>
<dbReference type="OrthoDB" id="5863785at2"/>
<feature type="domain" description="Hypersensitivity response secretion-like HrpJ" evidence="2">
    <location>
        <begin position="55"/>
        <end position="221"/>
    </location>
</feature>
<dbReference type="SUPFAM" id="SSF140591">
    <property type="entry name" value="Type III secretion system domain"/>
    <property type="match status" value="1"/>
</dbReference>
<name>A0A0M2EZZ1_9GAMM</name>
<dbReference type="Gene3D" id="1.10.150.630">
    <property type="match status" value="1"/>
</dbReference>
<dbReference type="Pfam" id="PF07201">
    <property type="entry name" value="HrpJ"/>
    <property type="match status" value="1"/>
</dbReference>
<dbReference type="STRING" id="180957.B5S52_10640"/>
<accession>A0A0M2EZZ1</accession>
<evidence type="ECO:0000259" key="2">
    <source>
        <dbReference type="Pfam" id="PF07201"/>
    </source>
</evidence>
<feature type="region of interest" description="Disordered" evidence="1">
    <location>
        <begin position="369"/>
        <end position="402"/>
    </location>
</feature>
<dbReference type="InterPro" id="IPR010812">
    <property type="entry name" value="HrpJ-like"/>
</dbReference>
<gene>
    <name evidence="3" type="ORF">KU74_10585</name>
</gene>
<dbReference type="AlphaFoldDB" id="A0A0M2EZZ1"/>
<dbReference type="RefSeq" id="WP_039314748.1">
    <property type="nucleotide sequence ID" value="NZ_JACGFM010000001.1"/>
</dbReference>
<dbReference type="GO" id="GO:0009986">
    <property type="term" value="C:cell surface"/>
    <property type="evidence" value="ECO:0007669"/>
    <property type="project" value="InterPro"/>
</dbReference>
<dbReference type="InterPro" id="IPR013351">
    <property type="entry name" value="T3SS_TyeA-rel"/>
</dbReference>
<feature type="region of interest" description="Disordered" evidence="1">
    <location>
        <begin position="1"/>
        <end position="46"/>
    </location>
</feature>
<organism evidence="3 4">
    <name type="scientific">Pectobacterium brasiliense</name>
    <dbReference type="NCBI Taxonomy" id="180957"/>
    <lineage>
        <taxon>Bacteria</taxon>
        <taxon>Pseudomonadati</taxon>
        <taxon>Pseudomonadota</taxon>
        <taxon>Gammaproteobacteria</taxon>
        <taxon>Enterobacterales</taxon>
        <taxon>Pectobacteriaceae</taxon>
        <taxon>Pectobacterium</taxon>
    </lineage>
</organism>
<comment type="caution">
    <text evidence="3">The sequence shown here is derived from an EMBL/GenBank/DDBJ whole genome shotgun (WGS) entry which is preliminary data.</text>
</comment>
<evidence type="ECO:0000313" key="4">
    <source>
        <dbReference type="Proteomes" id="UP000029435"/>
    </source>
</evidence>
<reference evidence="3 4" key="1">
    <citation type="submission" date="2014-08" db="EMBL/GenBank/DDBJ databases">
        <title>Genome sequences of NCPPB Pectobacterium isolates.</title>
        <authorList>
            <person name="Glover R.H."/>
            <person name="Sapp M."/>
            <person name="Elphinstone J."/>
        </authorList>
    </citation>
    <scope>NUCLEOTIDE SEQUENCE [LARGE SCALE GENOMIC DNA]</scope>
    <source>
        <strain evidence="3 4">LMG 21372</strain>
    </source>
</reference>
<evidence type="ECO:0000313" key="3">
    <source>
        <dbReference type="EMBL" id="KGA33922.1"/>
    </source>
</evidence>
<dbReference type="GO" id="GO:0050709">
    <property type="term" value="P:negative regulation of protein secretion"/>
    <property type="evidence" value="ECO:0007669"/>
    <property type="project" value="InterPro"/>
</dbReference>
<dbReference type="Proteomes" id="UP000029435">
    <property type="component" value="Unassembled WGS sequence"/>
</dbReference>
<evidence type="ECO:0000256" key="1">
    <source>
        <dbReference type="SAM" id="MobiDB-lite"/>
    </source>
</evidence>